<dbReference type="NCBIfam" id="NF001419">
    <property type="entry name" value="PRK00293.1"/>
    <property type="match status" value="1"/>
</dbReference>
<dbReference type="Pfam" id="PF02683">
    <property type="entry name" value="DsbD_TM"/>
    <property type="match status" value="1"/>
</dbReference>
<evidence type="ECO:0000256" key="9">
    <source>
        <dbReference type="ARBA" id="ARBA00022989"/>
    </source>
</evidence>
<dbReference type="Pfam" id="PF13899">
    <property type="entry name" value="Thioredoxin_7"/>
    <property type="match status" value="1"/>
</dbReference>
<evidence type="ECO:0000256" key="4">
    <source>
        <dbReference type="ARBA" id="ARBA00022519"/>
    </source>
</evidence>
<evidence type="ECO:0000256" key="15">
    <source>
        <dbReference type="ARBA" id="ARBA00047388"/>
    </source>
</evidence>
<evidence type="ECO:0000256" key="5">
    <source>
        <dbReference type="ARBA" id="ARBA00022692"/>
    </source>
</evidence>
<keyword evidence="7 17" id="KW-0201">Cytochrome c-type biogenesis</keyword>
<protein>
    <recommendedName>
        <fullName evidence="17">Thiol:disulfide interchange protein DsbD</fullName>
        <ecNumber evidence="17">1.8.1.8</ecNumber>
    </recommendedName>
    <alternativeName>
        <fullName evidence="17">Protein-disulfide reductase</fullName>
        <shortName evidence="17">Disulfide reductase</shortName>
    </alternativeName>
</protein>
<evidence type="ECO:0000256" key="17">
    <source>
        <dbReference type="HAMAP-Rule" id="MF_00399"/>
    </source>
</evidence>
<evidence type="ECO:0000256" key="8">
    <source>
        <dbReference type="ARBA" id="ARBA00022982"/>
    </source>
</evidence>
<dbReference type="Pfam" id="PF11412">
    <property type="entry name" value="DsbD_N"/>
    <property type="match status" value="1"/>
</dbReference>
<keyword evidence="3 17" id="KW-0813">Transport</keyword>
<reference evidence="19 20" key="1">
    <citation type="submission" date="2021-06" db="EMBL/GenBank/DDBJ databases">
        <title>Differences between aerobic and microaerobic xylene degrading microbial communities.</title>
        <authorList>
            <person name="Banerjee S."/>
            <person name="Tancsics A."/>
        </authorList>
    </citation>
    <scope>NUCLEOTIDE SEQUENCE [LARGE SCALE GENOMIC DNA]</scope>
    <source>
        <strain evidence="19 20">MAP12</strain>
    </source>
</reference>
<feature type="transmembrane region" description="Helical" evidence="17">
    <location>
        <begin position="308"/>
        <end position="339"/>
    </location>
</feature>
<keyword evidence="13 17" id="KW-1015">Disulfide bond</keyword>
<evidence type="ECO:0000256" key="6">
    <source>
        <dbReference type="ARBA" id="ARBA00022729"/>
    </source>
</evidence>
<gene>
    <name evidence="17" type="primary">dsbD</name>
    <name evidence="19" type="ORF">KRX52_18970</name>
</gene>
<feature type="transmembrane region" description="Helical" evidence="17">
    <location>
        <begin position="409"/>
        <end position="426"/>
    </location>
</feature>
<evidence type="ECO:0000256" key="13">
    <source>
        <dbReference type="ARBA" id="ARBA00023157"/>
    </source>
</evidence>
<evidence type="ECO:0000256" key="3">
    <source>
        <dbReference type="ARBA" id="ARBA00022448"/>
    </source>
</evidence>
<keyword evidence="4 17" id="KW-0997">Cell inner membrane</keyword>
<dbReference type="InterPro" id="IPR035671">
    <property type="entry name" value="DsbD_gamma"/>
</dbReference>
<keyword evidence="5 17" id="KW-0812">Transmembrane</keyword>
<dbReference type="PANTHER" id="PTHR32234">
    <property type="entry name" value="THIOL:DISULFIDE INTERCHANGE PROTEIN DSBD"/>
    <property type="match status" value="1"/>
</dbReference>
<feature type="chain" id="PRO_5044904199" description="Thiol:disulfide interchange protein DsbD" evidence="17">
    <location>
        <begin position="19"/>
        <end position="605"/>
    </location>
</feature>
<evidence type="ECO:0000256" key="7">
    <source>
        <dbReference type="ARBA" id="ARBA00022748"/>
    </source>
</evidence>
<feature type="transmembrane region" description="Helical" evidence="17">
    <location>
        <begin position="189"/>
        <end position="215"/>
    </location>
</feature>
<organism evidence="19 20">
    <name type="scientific">Geopseudomonas aromaticivorans</name>
    <dbReference type="NCBI Taxonomy" id="2849492"/>
    <lineage>
        <taxon>Bacteria</taxon>
        <taxon>Pseudomonadati</taxon>
        <taxon>Pseudomonadota</taxon>
        <taxon>Gammaproteobacteria</taxon>
        <taxon>Pseudomonadales</taxon>
        <taxon>Pseudomonadaceae</taxon>
        <taxon>Geopseudomonas</taxon>
    </lineage>
</organism>
<evidence type="ECO:0000256" key="16">
    <source>
        <dbReference type="ARBA" id="ARBA00047804"/>
    </source>
</evidence>
<evidence type="ECO:0000256" key="10">
    <source>
        <dbReference type="ARBA" id="ARBA00023002"/>
    </source>
</evidence>
<dbReference type="PROSITE" id="PS51352">
    <property type="entry name" value="THIOREDOXIN_2"/>
    <property type="match status" value="1"/>
</dbReference>
<comment type="catalytic activity">
    <reaction evidence="15 17">
        <text>[protein]-dithiol + NAD(+) = [protein]-disulfide + NADH + H(+)</text>
        <dbReference type="Rhea" id="RHEA:18749"/>
        <dbReference type="Rhea" id="RHEA-COMP:10593"/>
        <dbReference type="Rhea" id="RHEA-COMP:10594"/>
        <dbReference type="ChEBI" id="CHEBI:15378"/>
        <dbReference type="ChEBI" id="CHEBI:29950"/>
        <dbReference type="ChEBI" id="CHEBI:50058"/>
        <dbReference type="ChEBI" id="CHEBI:57540"/>
        <dbReference type="ChEBI" id="CHEBI:57945"/>
        <dbReference type="EC" id="1.8.1.8"/>
    </reaction>
</comment>
<keyword evidence="10 17" id="KW-0560">Oxidoreductase</keyword>
<feature type="disulfide bond" description="Redox-active" evidence="17">
    <location>
        <begin position="518"/>
        <end position="521"/>
    </location>
</feature>
<dbReference type="PANTHER" id="PTHR32234:SF0">
    <property type="entry name" value="THIOL:DISULFIDE INTERCHANGE PROTEIN DSBD"/>
    <property type="match status" value="1"/>
</dbReference>
<dbReference type="EMBL" id="JAHRGL010000071">
    <property type="protein sequence ID" value="MBV2134856.1"/>
    <property type="molecule type" value="Genomic_DNA"/>
</dbReference>
<feature type="transmembrane region" description="Helical" evidence="17">
    <location>
        <begin position="265"/>
        <end position="287"/>
    </location>
</feature>
<feature type="disulfide bond" description="Redox-active" evidence="17">
    <location>
        <begin position="136"/>
        <end position="142"/>
    </location>
</feature>
<dbReference type="RefSeq" id="WP_217683284.1">
    <property type="nucleotide sequence ID" value="NZ_JAHRGL010000071.1"/>
</dbReference>
<keyword evidence="14 17" id="KW-0676">Redox-active center</keyword>
<feature type="disulfide bond" description="Redox-active" evidence="17">
    <location>
        <begin position="204"/>
        <end position="326"/>
    </location>
</feature>
<evidence type="ECO:0000256" key="1">
    <source>
        <dbReference type="ARBA" id="ARBA00004429"/>
    </source>
</evidence>
<comment type="catalytic activity">
    <reaction evidence="16 17">
        <text>[protein]-dithiol + NADP(+) = [protein]-disulfide + NADPH + H(+)</text>
        <dbReference type="Rhea" id="RHEA:18753"/>
        <dbReference type="Rhea" id="RHEA-COMP:10593"/>
        <dbReference type="Rhea" id="RHEA-COMP:10594"/>
        <dbReference type="ChEBI" id="CHEBI:15378"/>
        <dbReference type="ChEBI" id="CHEBI:29950"/>
        <dbReference type="ChEBI" id="CHEBI:50058"/>
        <dbReference type="ChEBI" id="CHEBI:57783"/>
        <dbReference type="ChEBI" id="CHEBI:58349"/>
        <dbReference type="EC" id="1.8.1.8"/>
    </reaction>
</comment>
<dbReference type="EC" id="1.8.1.8" evidence="17"/>
<feature type="domain" description="Thioredoxin" evidence="18">
    <location>
        <begin position="465"/>
        <end position="603"/>
    </location>
</feature>
<name>A0ABS6N1D5_9GAMM</name>
<keyword evidence="11 17" id="KW-0520">NAD</keyword>
<proteinExistence type="inferred from homology"/>
<dbReference type="InterPro" id="IPR003834">
    <property type="entry name" value="Cyt_c_assmbl_TM_dom"/>
</dbReference>
<feature type="transmembrane region" description="Helical" evidence="17">
    <location>
        <begin position="438"/>
        <end position="456"/>
    </location>
</feature>
<keyword evidence="9 17" id="KW-1133">Transmembrane helix</keyword>
<feature type="transmembrane region" description="Helical" evidence="17">
    <location>
        <begin position="385"/>
        <end position="403"/>
    </location>
</feature>
<dbReference type="InterPro" id="IPR013766">
    <property type="entry name" value="Thioredoxin_domain"/>
</dbReference>
<feature type="transmembrane region" description="Helical" evidence="17">
    <location>
        <begin position="351"/>
        <end position="373"/>
    </location>
</feature>
<sequence precursor="true">MRRLLPLLLLLLTLPASAGLFDSRPNPAFGTAALNNSGDFLPVGEAFKLSLVEADDQRVKLRFVNAEGYYLYRHRFQVHSEPAGLLAGELQLPAGKAKHDEYFGDVEVYYGVTDMAVPIANPSGQAFRLKVTYQGCADQGLCYPPETATFTIDGKAPAGASPIAPPAAAAIPAVAANPAATSVWSWRELALFFLAGLGLTFTPCVLPMLPILSGVVLRGQAGGARGLILSLAYVLPMAACFAVLGALMGLFGAELNLQARLQSPWILVPFALFFATFALAMFGVYELRLPTFIREPLDRLAGHARGGSIWGAALLGVFSSLLVSPCVSAPLAGALLYISASGDALGGGLKLFALGLGMGAPLVLFATGGGALLPRSGVWMTTVRNAFGVLLLAVAIWLLERVLPGQLSLALWGLLAGGVALNLGALEMVPKTHRQRVAQLFGLLLLVYALAAWTGALRGETDPLRPFGRPALAAASQGISSSHAGWQTVSTPAELDAAFAAARSAGQPLLLDWYADWCISCKVIEREVLPAPQVAAQLAAYRLVRFDMTAGTPEQRALLDRYRLFGPPALLLFAADGSEWQDLRVIGETDAAGLAAQLEKAAQRF</sequence>
<dbReference type="InterPro" id="IPR022910">
    <property type="entry name" value="Thiol_diS_interchange_DbsD"/>
</dbReference>
<keyword evidence="20" id="KW-1185">Reference proteome</keyword>
<accession>A0ABS6N1D5</accession>
<evidence type="ECO:0000259" key="18">
    <source>
        <dbReference type="PROSITE" id="PS51352"/>
    </source>
</evidence>
<feature type="transmembrane region" description="Helical" evidence="17">
    <location>
        <begin position="227"/>
        <end position="253"/>
    </location>
</feature>
<evidence type="ECO:0000256" key="11">
    <source>
        <dbReference type="ARBA" id="ARBA00023027"/>
    </source>
</evidence>
<evidence type="ECO:0000313" key="19">
    <source>
        <dbReference type="EMBL" id="MBV2134856.1"/>
    </source>
</evidence>
<evidence type="ECO:0000256" key="12">
    <source>
        <dbReference type="ARBA" id="ARBA00023136"/>
    </source>
</evidence>
<comment type="caution">
    <text evidence="19">The sequence shown here is derived from an EMBL/GenBank/DDBJ whole genome shotgun (WGS) entry which is preliminary data.</text>
</comment>
<evidence type="ECO:0000256" key="2">
    <source>
        <dbReference type="ARBA" id="ARBA00007241"/>
    </source>
</evidence>
<dbReference type="Proteomes" id="UP000813068">
    <property type="component" value="Unassembled WGS sequence"/>
</dbReference>
<dbReference type="HAMAP" id="MF_00399">
    <property type="entry name" value="DbsD"/>
    <property type="match status" value="1"/>
</dbReference>
<comment type="subcellular location">
    <subcellularLocation>
        <location evidence="1 17">Cell inner membrane</location>
        <topology evidence="1 17">Multi-pass membrane protein</topology>
    </subcellularLocation>
</comment>
<feature type="signal peptide" evidence="17">
    <location>
        <begin position="1"/>
        <end position="18"/>
    </location>
</feature>
<keyword evidence="12 17" id="KW-0472">Membrane</keyword>
<dbReference type="CDD" id="cd02953">
    <property type="entry name" value="DsbDgamma"/>
    <property type="match status" value="1"/>
</dbReference>
<keyword evidence="6 17" id="KW-0732">Signal</keyword>
<evidence type="ECO:0000313" key="20">
    <source>
        <dbReference type="Proteomes" id="UP000813068"/>
    </source>
</evidence>
<keyword evidence="17" id="KW-1003">Cell membrane</keyword>
<dbReference type="InterPro" id="IPR028250">
    <property type="entry name" value="DsbDN"/>
</dbReference>
<evidence type="ECO:0000256" key="14">
    <source>
        <dbReference type="ARBA" id="ARBA00023284"/>
    </source>
</evidence>
<comment type="similarity">
    <text evidence="2 17">Belongs to the thioredoxin family. DsbD subfamily.</text>
</comment>
<keyword evidence="8 17" id="KW-0249">Electron transport</keyword>
<comment type="function">
    <text evidence="17">Required to facilitate the formation of correct disulfide bonds in some periplasmic proteins and for the assembly of the periplasmic c-type cytochromes. Acts by transferring electrons from cytoplasmic thioredoxin to the periplasm. This transfer involves a cascade of disulfide bond formation and reduction steps.</text>
</comment>